<sequence length="288" mass="31490">MSIHSHDRCTCGSAIPSCLHETPPIAEAAAKAGFDCSNWGKLKRLIDTVRAVNGAVSYPDRWTGPAAFQGSIYPDRWSAESTRLRKGVVRGYQDTDRAVSVPAFVVTASQILRNMNGPPRVRGTPAVSFAAGTGSNRMPLGLRSNKRTGDELIDLGSSSPKRAKTEAPSTPAISGSSQSNCIDLTQDDKPVTYVPTRRQPTRPALANISNNATGGNRTSKKQVVRRQRVTHERMVHRETTRVLAKIANKLRASAHALDVDRETLRARWEVDNNLQLQHIADHLAELNE</sequence>
<evidence type="ECO:0000256" key="1">
    <source>
        <dbReference type="SAM" id="MobiDB-lite"/>
    </source>
</evidence>
<protein>
    <submittedName>
        <fullName evidence="2">Uncharacterized protein</fullName>
    </submittedName>
</protein>
<feature type="region of interest" description="Disordered" evidence="1">
    <location>
        <begin position="128"/>
        <end position="184"/>
    </location>
</feature>
<evidence type="ECO:0000313" key="2">
    <source>
        <dbReference type="EMBL" id="KAK3170713.1"/>
    </source>
</evidence>
<evidence type="ECO:0000313" key="3">
    <source>
        <dbReference type="Proteomes" id="UP001276659"/>
    </source>
</evidence>
<gene>
    <name evidence="2" type="ORF">OEA41_002795</name>
</gene>
<comment type="caution">
    <text evidence="2">The sequence shown here is derived from an EMBL/GenBank/DDBJ whole genome shotgun (WGS) entry which is preliminary data.</text>
</comment>
<dbReference type="Proteomes" id="UP001276659">
    <property type="component" value="Unassembled WGS sequence"/>
</dbReference>
<reference evidence="2" key="1">
    <citation type="submission" date="2022-11" db="EMBL/GenBank/DDBJ databases">
        <title>Chromosomal genome sequence assembly and mating type (MAT) locus characterization of the leprose asexual lichenized fungus Lepraria neglecta (Nyl.) Erichsen.</title>
        <authorList>
            <person name="Allen J.L."/>
            <person name="Pfeffer B."/>
        </authorList>
    </citation>
    <scope>NUCLEOTIDE SEQUENCE</scope>
    <source>
        <strain evidence="2">Allen 5258</strain>
    </source>
</reference>
<accession>A0AAE0DKZ1</accession>
<proteinExistence type="predicted"/>
<name>A0AAE0DKZ1_9LECA</name>
<dbReference type="EMBL" id="JASNWA010000008">
    <property type="protein sequence ID" value="KAK3170713.1"/>
    <property type="molecule type" value="Genomic_DNA"/>
</dbReference>
<keyword evidence="3" id="KW-1185">Reference proteome</keyword>
<dbReference type="AlphaFoldDB" id="A0AAE0DKZ1"/>
<organism evidence="2 3">
    <name type="scientific">Lepraria neglecta</name>
    <dbReference type="NCBI Taxonomy" id="209136"/>
    <lineage>
        <taxon>Eukaryota</taxon>
        <taxon>Fungi</taxon>
        <taxon>Dikarya</taxon>
        <taxon>Ascomycota</taxon>
        <taxon>Pezizomycotina</taxon>
        <taxon>Lecanoromycetes</taxon>
        <taxon>OSLEUM clade</taxon>
        <taxon>Lecanoromycetidae</taxon>
        <taxon>Lecanorales</taxon>
        <taxon>Lecanorineae</taxon>
        <taxon>Stereocaulaceae</taxon>
        <taxon>Lepraria</taxon>
    </lineage>
</organism>
<feature type="compositionally biased region" description="Polar residues" evidence="1">
    <location>
        <begin position="167"/>
        <end position="183"/>
    </location>
</feature>